<dbReference type="Pfam" id="PF02416">
    <property type="entry name" value="TatA_B_E"/>
    <property type="match status" value="1"/>
</dbReference>
<keyword evidence="4 9" id="KW-0812">Transmembrane</keyword>
<feature type="compositionally biased region" description="Low complexity" evidence="10">
    <location>
        <begin position="100"/>
        <end position="119"/>
    </location>
</feature>
<keyword evidence="5 9" id="KW-0653">Protein transport</keyword>
<feature type="compositionally biased region" description="Low complexity" evidence="10">
    <location>
        <begin position="150"/>
        <end position="161"/>
    </location>
</feature>
<gene>
    <name evidence="9 12" type="primary">tatB</name>
    <name evidence="12" type="ORF">Q9315_11910</name>
</gene>
<keyword evidence="6 9" id="KW-1133">Transmembrane helix</keyword>
<evidence type="ECO:0000313" key="12">
    <source>
        <dbReference type="EMBL" id="WLS02139.1"/>
    </source>
</evidence>
<evidence type="ECO:0000256" key="6">
    <source>
        <dbReference type="ARBA" id="ARBA00022989"/>
    </source>
</evidence>
<evidence type="ECO:0000256" key="4">
    <source>
        <dbReference type="ARBA" id="ARBA00022692"/>
    </source>
</evidence>
<keyword evidence="8 9" id="KW-0472">Membrane</keyword>
<accession>A0ABY9K2D0</accession>
<organism evidence="12 13">
    <name type="scientific">Shinella oryzae</name>
    <dbReference type="NCBI Taxonomy" id="2871820"/>
    <lineage>
        <taxon>Bacteria</taxon>
        <taxon>Pseudomonadati</taxon>
        <taxon>Pseudomonadota</taxon>
        <taxon>Alphaproteobacteria</taxon>
        <taxon>Hyphomicrobiales</taxon>
        <taxon>Rhizobiaceae</taxon>
        <taxon>Shinella</taxon>
    </lineage>
</organism>
<keyword evidence="3 9" id="KW-1003">Cell membrane</keyword>
<evidence type="ECO:0000256" key="11">
    <source>
        <dbReference type="SAM" id="Phobius"/>
    </source>
</evidence>
<evidence type="ECO:0000256" key="1">
    <source>
        <dbReference type="ARBA" id="ARBA00004167"/>
    </source>
</evidence>
<evidence type="ECO:0000256" key="5">
    <source>
        <dbReference type="ARBA" id="ARBA00022927"/>
    </source>
</evidence>
<proteinExistence type="inferred from homology"/>
<feature type="transmembrane region" description="Helical" evidence="11">
    <location>
        <begin position="6"/>
        <end position="25"/>
    </location>
</feature>
<evidence type="ECO:0000256" key="10">
    <source>
        <dbReference type="SAM" id="MobiDB-lite"/>
    </source>
</evidence>
<dbReference type="InterPro" id="IPR018448">
    <property type="entry name" value="TatB"/>
</dbReference>
<evidence type="ECO:0000256" key="2">
    <source>
        <dbReference type="ARBA" id="ARBA00022448"/>
    </source>
</evidence>
<reference evidence="12 13" key="1">
    <citation type="submission" date="2023-08" db="EMBL/GenBank/DDBJ databases">
        <title>Pathogen: clinical or host-associated sample.</title>
        <authorList>
            <person name="Hergert J."/>
            <person name="Casey R."/>
            <person name="Wagner J."/>
            <person name="Young E.L."/>
            <person name="Oakeson K.F."/>
        </authorList>
    </citation>
    <scope>NUCLEOTIDE SEQUENCE [LARGE SCALE GENOMIC DNA]</scope>
    <source>
        <strain evidence="12 13">UPHL-collab-2</strain>
    </source>
</reference>
<evidence type="ECO:0000256" key="8">
    <source>
        <dbReference type="ARBA" id="ARBA00023136"/>
    </source>
</evidence>
<name>A0ABY9K2D0_9HYPH</name>
<dbReference type="PRINTS" id="PR01506">
    <property type="entry name" value="TATBPROTEIN"/>
</dbReference>
<comment type="subcellular location">
    <subcellularLocation>
        <location evidence="9">Cell membrane</location>
        <topology evidence="9">Single-pass membrane protein</topology>
    </subcellularLocation>
    <subcellularLocation>
        <location evidence="1">Membrane</location>
        <topology evidence="1">Single-pass membrane protein</topology>
    </subcellularLocation>
</comment>
<dbReference type="PANTHER" id="PTHR35512">
    <property type="entry name" value="OS11G0550900 PROTEIN"/>
    <property type="match status" value="1"/>
</dbReference>
<keyword evidence="13" id="KW-1185">Reference proteome</keyword>
<feature type="compositionally biased region" description="Low complexity" evidence="10">
    <location>
        <begin position="171"/>
        <end position="197"/>
    </location>
</feature>
<comment type="similarity">
    <text evidence="9">Belongs to the TatB family.</text>
</comment>
<evidence type="ECO:0000256" key="7">
    <source>
        <dbReference type="ARBA" id="ARBA00023010"/>
    </source>
</evidence>
<comment type="function">
    <text evidence="9">Part of the twin-arginine translocation (Tat) system that transports large folded proteins containing a characteristic twin-arginine motif in their signal peptide across membranes. Together with TatC, TatB is part of a receptor directly interacting with Tat signal peptides. TatB may form an oligomeric binding site that transiently accommodates folded Tat precursor proteins before their translocation.</text>
</comment>
<dbReference type="NCBIfam" id="TIGR01410">
    <property type="entry name" value="tatB"/>
    <property type="match status" value="1"/>
</dbReference>
<dbReference type="EMBL" id="CP132314">
    <property type="protein sequence ID" value="WLS02139.1"/>
    <property type="molecule type" value="Genomic_DNA"/>
</dbReference>
<keyword evidence="7 9" id="KW-0811">Translocation</keyword>
<protein>
    <recommendedName>
        <fullName evidence="9">Sec-independent protein translocase protein TatB</fullName>
    </recommendedName>
</protein>
<evidence type="ECO:0000256" key="9">
    <source>
        <dbReference type="HAMAP-Rule" id="MF_00237"/>
    </source>
</evidence>
<dbReference type="RefSeq" id="WP_306157356.1">
    <property type="nucleotide sequence ID" value="NZ_CP132314.1"/>
</dbReference>
<evidence type="ECO:0000256" key="3">
    <source>
        <dbReference type="ARBA" id="ARBA00022475"/>
    </source>
</evidence>
<sequence>MLDVGWTEILVIAIVLILVVGPKDLPPMLRTFGRMVTKMRGMASDFRQQFDEALREADLDDVRKTIGDAQKLNPLNTIRDAVNPLRQVGDDIKSDLQKSVNASTSSVSTPASAVSAVPSEANKPASAEPVAAEPLKKGPTRKTAAKKAEPATASTETAARKPAAKAKAEPKAVSAKPAAKASGAKKTVAAKTSTAKAKTAKTRKDEA</sequence>
<dbReference type="HAMAP" id="MF_00237">
    <property type="entry name" value="TatB"/>
    <property type="match status" value="1"/>
</dbReference>
<dbReference type="Proteomes" id="UP001225788">
    <property type="component" value="Chromosome"/>
</dbReference>
<dbReference type="PANTHER" id="PTHR35512:SF1">
    <property type="entry name" value="OS11G0550900 PROTEIN"/>
    <property type="match status" value="1"/>
</dbReference>
<keyword evidence="2 9" id="KW-0813">Transport</keyword>
<dbReference type="InterPro" id="IPR003369">
    <property type="entry name" value="TatA/B/E"/>
</dbReference>
<evidence type="ECO:0000313" key="13">
    <source>
        <dbReference type="Proteomes" id="UP001225788"/>
    </source>
</evidence>
<comment type="subunit">
    <text evidence="9">The Tat system comprises two distinct complexes: a TatABC complex, containing multiple copies of TatA, TatB and TatC subunits, and a separate TatA complex, containing only TatA subunits. Substrates initially bind to the TatABC complex, which probably triggers association of the separate TatA complex to form the active translocon.</text>
</comment>
<dbReference type="Gene3D" id="1.20.5.3310">
    <property type="match status" value="1"/>
</dbReference>
<feature type="region of interest" description="Disordered" evidence="10">
    <location>
        <begin position="100"/>
        <end position="207"/>
    </location>
</feature>